<reference evidence="4" key="1">
    <citation type="submission" date="2017-02" db="EMBL/GenBank/DDBJ databases">
        <authorList>
            <person name="Varghese N."/>
            <person name="Submissions S."/>
        </authorList>
    </citation>
    <scope>NUCLEOTIDE SEQUENCE [LARGE SCALE GENOMIC DNA]</scope>
    <source>
        <strain evidence="4">DSM 22224</strain>
    </source>
</reference>
<evidence type="ECO:0000256" key="2">
    <source>
        <dbReference type="ARBA" id="ARBA00093628"/>
    </source>
</evidence>
<dbReference type="STRING" id="634771.SAMN04488128_102729"/>
<name>A0A1T4R131_9BACT</name>
<protein>
    <recommendedName>
        <fullName evidence="2">Macrodomain Ori protein</fullName>
    </recommendedName>
</protein>
<dbReference type="AlphaFoldDB" id="A0A1T4R131"/>
<evidence type="ECO:0000313" key="4">
    <source>
        <dbReference type="Proteomes" id="UP000190367"/>
    </source>
</evidence>
<keyword evidence="4" id="KW-1185">Reference proteome</keyword>
<dbReference type="EMBL" id="FUWZ01000002">
    <property type="protein sequence ID" value="SKA09556.1"/>
    <property type="molecule type" value="Genomic_DNA"/>
</dbReference>
<evidence type="ECO:0000256" key="1">
    <source>
        <dbReference type="ARBA" id="ARBA00093464"/>
    </source>
</evidence>
<comment type="similarity">
    <text evidence="1">Belongs to the MaoP family.</text>
</comment>
<sequence>MMNNEAKKHHEYIKAKGQFTLACNPVIFSHEEIALLEKYGYWFEALTKGALLPFSAEQEQFIEVAQMRKKPETLYEKLWFRYIKRKEIELKKGAILYTPPMLEDDTFYNREMAKALRNDMWRLTKENHRQ</sequence>
<dbReference type="RefSeq" id="WP_078669245.1">
    <property type="nucleotide sequence ID" value="NZ_FUWZ01000002.1"/>
</dbReference>
<dbReference type="Proteomes" id="UP000190367">
    <property type="component" value="Unassembled WGS sequence"/>
</dbReference>
<dbReference type="Pfam" id="PF04219">
    <property type="entry name" value="DUF413"/>
    <property type="match status" value="1"/>
</dbReference>
<gene>
    <name evidence="3" type="ORF">SAMN04488128_102729</name>
</gene>
<organism evidence="3 4">
    <name type="scientific">Chitinophaga eiseniae</name>
    <dbReference type="NCBI Taxonomy" id="634771"/>
    <lineage>
        <taxon>Bacteria</taxon>
        <taxon>Pseudomonadati</taxon>
        <taxon>Bacteroidota</taxon>
        <taxon>Chitinophagia</taxon>
        <taxon>Chitinophagales</taxon>
        <taxon>Chitinophagaceae</taxon>
        <taxon>Chitinophaga</taxon>
    </lineage>
</organism>
<evidence type="ECO:0000313" key="3">
    <source>
        <dbReference type="EMBL" id="SKA09556.1"/>
    </source>
</evidence>
<accession>A0A1T4R131</accession>
<dbReference type="OrthoDB" id="1494929at2"/>
<proteinExistence type="inferred from homology"/>
<dbReference type="InterPro" id="IPR007335">
    <property type="entry name" value="DUF413"/>
</dbReference>